<feature type="region of interest" description="Disordered" evidence="1">
    <location>
        <begin position="215"/>
        <end position="245"/>
    </location>
</feature>
<sequence length="379" mass="40720">MSTTMGIDRSQETPALRTVNALFLSGLILSLMSASLAFLTARWLQRFSQKERNHFSEVFEKNRRVCQRIWHRLYPRRLRRALRRRARVSANPGQPLGADPDHPGPAIRQVVEVVGAPDALDVVHPVLNASGSWSAGATTIQGAETTGGSFKKVIVIPAPSIVDPSVNTYAEPSKPATIQDVEGKSFVVVDSPDVVSVKADPEPAELATRQCIDADQSPGTSAASGINAHDVAHPEGAKPTTSRGVEARKLPPTAIVIHDADLERVAPPIAHPSNTHAGPATVPTAASIRSEHSFQDNLAHVYFAYSLFIPFVLLILSISEMILGLLVFAWAEHALAVALVLTASCLLVMPFLLGVFLAGGASEDRDAIVQILSRKQGDW</sequence>
<dbReference type="OrthoDB" id="3152367at2759"/>
<protein>
    <recommendedName>
        <fullName evidence="3">DUF6535 domain-containing protein</fullName>
    </recommendedName>
</protein>
<evidence type="ECO:0000313" key="5">
    <source>
        <dbReference type="Proteomes" id="UP000717328"/>
    </source>
</evidence>
<accession>A0A9P7GKE6</accession>
<organism evidence="4 5">
    <name type="scientific">Sphagnurus paluster</name>
    <dbReference type="NCBI Taxonomy" id="117069"/>
    <lineage>
        <taxon>Eukaryota</taxon>
        <taxon>Fungi</taxon>
        <taxon>Dikarya</taxon>
        <taxon>Basidiomycota</taxon>
        <taxon>Agaricomycotina</taxon>
        <taxon>Agaricomycetes</taxon>
        <taxon>Agaricomycetidae</taxon>
        <taxon>Agaricales</taxon>
        <taxon>Tricholomatineae</taxon>
        <taxon>Lyophyllaceae</taxon>
        <taxon>Sphagnurus</taxon>
    </lineage>
</organism>
<dbReference type="EMBL" id="JABCKI010000535">
    <property type="protein sequence ID" value="KAG5650163.1"/>
    <property type="molecule type" value="Genomic_DNA"/>
</dbReference>
<comment type="caution">
    <text evidence="4">The sequence shown here is derived from an EMBL/GenBank/DDBJ whole genome shotgun (WGS) entry which is preliminary data.</text>
</comment>
<dbReference type="Proteomes" id="UP000717328">
    <property type="component" value="Unassembled WGS sequence"/>
</dbReference>
<dbReference type="InterPro" id="IPR045338">
    <property type="entry name" value="DUF6535"/>
</dbReference>
<feature type="transmembrane region" description="Helical" evidence="2">
    <location>
        <begin position="20"/>
        <end position="44"/>
    </location>
</feature>
<keyword evidence="5" id="KW-1185">Reference proteome</keyword>
<name>A0A9P7GKE6_9AGAR</name>
<evidence type="ECO:0000256" key="2">
    <source>
        <dbReference type="SAM" id="Phobius"/>
    </source>
</evidence>
<proteinExistence type="predicted"/>
<keyword evidence="2" id="KW-1133">Transmembrane helix</keyword>
<dbReference type="AlphaFoldDB" id="A0A9P7GKE6"/>
<feature type="domain" description="DUF6535" evidence="3">
    <location>
        <begin position="11"/>
        <end position="57"/>
    </location>
</feature>
<reference evidence="4" key="2">
    <citation type="submission" date="2021-10" db="EMBL/GenBank/DDBJ databases">
        <title>Phylogenomics reveals ancestral predisposition of the termite-cultivated fungus Termitomyces towards a domesticated lifestyle.</title>
        <authorList>
            <person name="Auxier B."/>
            <person name="Grum-Grzhimaylo A."/>
            <person name="Cardenas M.E."/>
            <person name="Lodge J.D."/>
            <person name="Laessoe T."/>
            <person name="Pedersen O."/>
            <person name="Smith M.E."/>
            <person name="Kuyper T.W."/>
            <person name="Franco-Molano E.A."/>
            <person name="Baroni T.J."/>
            <person name="Aanen D.K."/>
        </authorList>
    </citation>
    <scope>NUCLEOTIDE SEQUENCE</scope>
    <source>
        <strain evidence="4">D49</strain>
    </source>
</reference>
<evidence type="ECO:0000256" key="1">
    <source>
        <dbReference type="SAM" id="MobiDB-lite"/>
    </source>
</evidence>
<gene>
    <name evidence="4" type="ORF">H0H81_000500</name>
</gene>
<reference evidence="4" key="1">
    <citation type="submission" date="2021-02" db="EMBL/GenBank/DDBJ databases">
        <authorList>
            <person name="Nieuwenhuis M."/>
            <person name="Van De Peppel L.J.J."/>
        </authorList>
    </citation>
    <scope>NUCLEOTIDE SEQUENCE</scope>
    <source>
        <strain evidence="4">D49</strain>
    </source>
</reference>
<feature type="transmembrane region" description="Helical" evidence="2">
    <location>
        <begin position="302"/>
        <end position="328"/>
    </location>
</feature>
<dbReference type="Pfam" id="PF20153">
    <property type="entry name" value="DUF6535"/>
    <property type="match status" value="1"/>
</dbReference>
<keyword evidence="2" id="KW-0472">Membrane</keyword>
<feature type="transmembrane region" description="Helical" evidence="2">
    <location>
        <begin position="334"/>
        <end position="358"/>
    </location>
</feature>
<evidence type="ECO:0000259" key="3">
    <source>
        <dbReference type="Pfam" id="PF20153"/>
    </source>
</evidence>
<keyword evidence="2" id="KW-0812">Transmembrane</keyword>
<evidence type="ECO:0000313" key="4">
    <source>
        <dbReference type="EMBL" id="KAG5650163.1"/>
    </source>
</evidence>